<dbReference type="RefSeq" id="WP_087861477.1">
    <property type="nucleotide sequence ID" value="NZ_LT859958.1"/>
</dbReference>
<dbReference type="SUPFAM" id="SSF51726">
    <property type="entry name" value="UROD/MetE-like"/>
    <property type="match status" value="1"/>
</dbReference>
<evidence type="ECO:0000313" key="3">
    <source>
        <dbReference type="Proteomes" id="UP000195514"/>
    </source>
</evidence>
<dbReference type="EMBL" id="LT859958">
    <property type="protein sequence ID" value="SMX53551.1"/>
    <property type="molecule type" value="Genomic_DNA"/>
</dbReference>
<dbReference type="GO" id="GO:0004853">
    <property type="term" value="F:uroporphyrinogen decarboxylase activity"/>
    <property type="evidence" value="ECO:0007669"/>
    <property type="project" value="InterPro"/>
</dbReference>
<dbReference type="InterPro" id="IPR052024">
    <property type="entry name" value="Methanogen_methyltrans"/>
</dbReference>
<dbReference type="InterPro" id="IPR000257">
    <property type="entry name" value="Uroporphyrinogen_deCOase"/>
</dbReference>
<dbReference type="Proteomes" id="UP000195514">
    <property type="component" value="Chromosome I"/>
</dbReference>
<dbReference type="AlphaFoldDB" id="A0A1Y6K1N5"/>
<dbReference type="GO" id="GO:0032259">
    <property type="term" value="P:methylation"/>
    <property type="evidence" value="ECO:0007669"/>
    <property type="project" value="UniProtKB-KW"/>
</dbReference>
<evidence type="ECO:0000259" key="1">
    <source>
        <dbReference type="Pfam" id="PF01208"/>
    </source>
</evidence>
<keyword evidence="3" id="KW-1185">Reference proteome</keyword>
<keyword evidence="2" id="KW-0489">Methyltransferase</keyword>
<dbReference type="GO" id="GO:0008168">
    <property type="term" value="F:methyltransferase activity"/>
    <property type="evidence" value="ECO:0007669"/>
    <property type="project" value="UniProtKB-KW"/>
</dbReference>
<proteinExistence type="predicted"/>
<dbReference type="GO" id="GO:0006779">
    <property type="term" value="P:porphyrin-containing compound biosynthetic process"/>
    <property type="evidence" value="ECO:0007669"/>
    <property type="project" value="InterPro"/>
</dbReference>
<sequence length="419" mass="46559">MNSRERVNLALNHQKPDRVPLDLGGSPVTGMHVSSVYKLRQALGLDPPGTPVKVIEPYQMLGEIQPDLLDALGVDVVPLWGPDSMFGYALKDWKPWTFFDGTPVLVPGGFNTQPEPNGDILMYPQGNSSFAPSGRMPAGGFYFDAIVRQPPIDDARLDPAENLEEFQLVSESDLAHYEQEARRLFTDTDKAIFANFGGTGFGDIALVPGVQLPNPAGIRDMTEWYMSTITRRDYIWRVFEGQCEIGLENLKHIHARVGEKVSILFVSGADFGAQNGPLISPKAYRDLFQPFHKIINTWVHENTTWKTFIHSCGSVIKLYPDFIEAGFDILNPVQTSAAAMDPTTLVKQFGERVTFWGGGVDTQSTLPFGSPQAVRSQVRERMQIFGSRGGFVFNPIHNVQANIPVENLLALYQAVEDFR</sequence>
<name>A0A1Y6K1N5_9CHLR</name>
<gene>
    <name evidence="2" type="ORF">CFX1CAM_0485</name>
</gene>
<accession>A0A1Y6K1N5</accession>
<dbReference type="Pfam" id="PF01208">
    <property type="entry name" value="URO-D"/>
    <property type="match status" value="1"/>
</dbReference>
<reference evidence="3" key="1">
    <citation type="submission" date="2017-05" db="EMBL/GenBank/DDBJ databases">
        <authorList>
            <person name="Kirkegaard R."/>
            <person name="Mcilroy J S."/>
        </authorList>
    </citation>
    <scope>NUCLEOTIDE SEQUENCE [LARGE SCALE GENOMIC DNA]</scope>
</reference>
<dbReference type="Gene3D" id="3.20.20.210">
    <property type="match status" value="1"/>
</dbReference>
<dbReference type="InterPro" id="IPR038071">
    <property type="entry name" value="UROD/MetE-like_sf"/>
</dbReference>
<keyword evidence="2" id="KW-0808">Transferase</keyword>
<protein>
    <submittedName>
        <fullName evidence="2">Methyltransferase CmuC</fullName>
    </submittedName>
</protein>
<dbReference type="PANTHER" id="PTHR47099:SF1">
    <property type="entry name" value="METHYLCOBAMIDE:COM METHYLTRANSFERASE MTBA"/>
    <property type="match status" value="1"/>
</dbReference>
<feature type="domain" description="Uroporphyrinogen decarboxylase (URO-D)" evidence="1">
    <location>
        <begin position="274"/>
        <end position="417"/>
    </location>
</feature>
<evidence type="ECO:0000313" key="2">
    <source>
        <dbReference type="EMBL" id="SMX53551.1"/>
    </source>
</evidence>
<organism evidence="2 3">
    <name type="scientific">Candidatus Brevifilum fermentans</name>
    <dbReference type="NCBI Taxonomy" id="1986204"/>
    <lineage>
        <taxon>Bacteria</taxon>
        <taxon>Bacillati</taxon>
        <taxon>Chloroflexota</taxon>
        <taxon>Anaerolineae</taxon>
        <taxon>Anaerolineales</taxon>
        <taxon>Anaerolineaceae</taxon>
        <taxon>Candidatus Brevifilum</taxon>
    </lineage>
</organism>
<dbReference type="KEGG" id="abat:CFX1CAM_0485"/>
<dbReference type="OrthoDB" id="9771599at2"/>
<dbReference type="PANTHER" id="PTHR47099">
    <property type="entry name" value="METHYLCOBAMIDE:COM METHYLTRANSFERASE MTBA"/>
    <property type="match status" value="1"/>
</dbReference>